<sequence>MKEAVKYFDERGKGRREWREALEQAEVTVEDGEDADDVDGEVAKKKEEEMIINNDVLDLNAVAPEAAESDGA</sequence>
<dbReference type="Proteomes" id="UP000634136">
    <property type="component" value="Unassembled WGS sequence"/>
</dbReference>
<keyword evidence="2" id="KW-1185">Reference proteome</keyword>
<name>A0A834T0T0_9FABA</name>
<gene>
    <name evidence="1" type="ORF">G2W53_034556</name>
</gene>
<comment type="caution">
    <text evidence="1">The sequence shown here is derived from an EMBL/GenBank/DDBJ whole genome shotgun (WGS) entry which is preliminary data.</text>
</comment>
<proteinExistence type="predicted"/>
<accession>A0A834T0T0</accession>
<reference evidence="1" key="1">
    <citation type="submission" date="2020-09" db="EMBL/GenBank/DDBJ databases">
        <title>Genome-Enabled Discovery of Anthraquinone Biosynthesis in Senna tora.</title>
        <authorList>
            <person name="Kang S.-H."/>
            <person name="Pandey R.P."/>
            <person name="Lee C.-M."/>
            <person name="Sim J.-S."/>
            <person name="Jeong J.-T."/>
            <person name="Choi B.-S."/>
            <person name="Jung M."/>
            <person name="Ginzburg D."/>
            <person name="Zhao K."/>
            <person name="Won S.Y."/>
            <person name="Oh T.-J."/>
            <person name="Yu Y."/>
            <person name="Kim N.-H."/>
            <person name="Lee O.R."/>
            <person name="Lee T.-H."/>
            <person name="Bashyal P."/>
            <person name="Kim T.-S."/>
            <person name="Lee W.-H."/>
            <person name="Kawkins C."/>
            <person name="Kim C.-K."/>
            <person name="Kim J.S."/>
            <person name="Ahn B.O."/>
            <person name="Rhee S.Y."/>
            <person name="Sohng J.K."/>
        </authorList>
    </citation>
    <scope>NUCLEOTIDE SEQUENCE</scope>
    <source>
        <tissue evidence="1">Leaf</tissue>
    </source>
</reference>
<organism evidence="1 2">
    <name type="scientific">Senna tora</name>
    <dbReference type="NCBI Taxonomy" id="362788"/>
    <lineage>
        <taxon>Eukaryota</taxon>
        <taxon>Viridiplantae</taxon>
        <taxon>Streptophyta</taxon>
        <taxon>Embryophyta</taxon>
        <taxon>Tracheophyta</taxon>
        <taxon>Spermatophyta</taxon>
        <taxon>Magnoliopsida</taxon>
        <taxon>eudicotyledons</taxon>
        <taxon>Gunneridae</taxon>
        <taxon>Pentapetalae</taxon>
        <taxon>rosids</taxon>
        <taxon>fabids</taxon>
        <taxon>Fabales</taxon>
        <taxon>Fabaceae</taxon>
        <taxon>Caesalpinioideae</taxon>
        <taxon>Cassia clade</taxon>
        <taxon>Senna</taxon>
    </lineage>
</organism>
<protein>
    <submittedName>
        <fullName evidence="1">Uncharacterized protein</fullName>
    </submittedName>
</protein>
<dbReference type="AlphaFoldDB" id="A0A834T0T0"/>
<evidence type="ECO:0000313" key="2">
    <source>
        <dbReference type="Proteomes" id="UP000634136"/>
    </source>
</evidence>
<dbReference type="EMBL" id="JAAIUW010000010">
    <property type="protein sequence ID" value="KAF7813580.1"/>
    <property type="molecule type" value="Genomic_DNA"/>
</dbReference>
<evidence type="ECO:0000313" key="1">
    <source>
        <dbReference type="EMBL" id="KAF7813580.1"/>
    </source>
</evidence>